<dbReference type="SMART" id="SM00577">
    <property type="entry name" value="CPDc"/>
    <property type="match status" value="1"/>
</dbReference>
<keyword evidence="1" id="KW-0813">Transport</keyword>
<dbReference type="EMBL" id="WAAD01015250">
    <property type="protein sequence ID" value="NWH47110.1"/>
    <property type="molecule type" value="Genomic_DNA"/>
</dbReference>
<comment type="subunit">
    <text evidence="1">Component of the TIM23 complex.</text>
</comment>
<dbReference type="Gene3D" id="3.40.50.1000">
    <property type="entry name" value="HAD superfamily/HAD-like"/>
    <property type="match status" value="1"/>
</dbReference>
<reference evidence="3" key="1">
    <citation type="submission" date="2019-09" db="EMBL/GenBank/DDBJ databases">
        <title>Bird 10,000 Genomes (B10K) Project - Family phase.</title>
        <authorList>
            <person name="Zhang G."/>
        </authorList>
    </citation>
    <scope>NUCLEOTIDE SEQUENCE</scope>
    <source>
        <strain evidence="3">B10K-DU-002-48</strain>
        <tissue evidence="3">Muscle</tissue>
    </source>
</reference>
<dbReference type="InterPro" id="IPR036412">
    <property type="entry name" value="HAD-like_sf"/>
</dbReference>
<accession>A0A850VXX2</accession>
<keyword evidence="1" id="KW-0811">Translocation</keyword>
<evidence type="ECO:0000256" key="1">
    <source>
        <dbReference type="RuleBase" id="RU365079"/>
    </source>
</evidence>
<dbReference type="InterPro" id="IPR023214">
    <property type="entry name" value="HAD_sf"/>
</dbReference>
<keyword evidence="1" id="KW-0653">Protein transport</keyword>
<dbReference type="SUPFAM" id="SSF56784">
    <property type="entry name" value="HAD-like"/>
    <property type="match status" value="1"/>
</dbReference>
<dbReference type="OrthoDB" id="277011at2759"/>
<protein>
    <recommendedName>
        <fullName evidence="1">Mitochondrial import inner membrane translocase subunit TIM50</fullName>
    </recommendedName>
</protein>
<dbReference type="InterPro" id="IPR050365">
    <property type="entry name" value="TIM50"/>
</dbReference>
<gene>
    <name evidence="3" type="primary">Ctdspl2a</name>
    <name evidence="3" type="ORF">FREMAG_R14720</name>
</gene>
<evidence type="ECO:0000259" key="2">
    <source>
        <dbReference type="PROSITE" id="PS50969"/>
    </source>
</evidence>
<dbReference type="PROSITE" id="PS50969">
    <property type="entry name" value="FCP1"/>
    <property type="match status" value="1"/>
</dbReference>
<feature type="domain" description="FCP1 homology" evidence="2">
    <location>
        <begin position="1"/>
        <end position="97"/>
    </location>
</feature>
<dbReference type="GO" id="GO:0015031">
    <property type="term" value="P:protein transport"/>
    <property type="evidence" value="ECO:0007669"/>
    <property type="project" value="UniProtKB-KW"/>
</dbReference>
<comment type="subcellular location">
    <subcellularLocation>
        <location evidence="1">Mitochondrion inner membrane</location>
        <topology evidence="1">Single-pass membrane protein</topology>
    </subcellularLocation>
</comment>
<dbReference type="GO" id="GO:0005744">
    <property type="term" value="C:TIM23 mitochondrial import inner membrane translocase complex"/>
    <property type="evidence" value="ECO:0007669"/>
    <property type="project" value="UniProtKB-UniRule"/>
</dbReference>
<dbReference type="Pfam" id="PF03031">
    <property type="entry name" value="NIF"/>
    <property type="match status" value="1"/>
</dbReference>
<dbReference type="Proteomes" id="UP000632118">
    <property type="component" value="Unassembled WGS sequence"/>
</dbReference>
<proteinExistence type="inferred from homology"/>
<comment type="function">
    <text evidence="1">Essential component of the TIM23 complex, a complex that mediates the translocation of transit peptide-containing proteins across the mitochondrial inner membrane.</text>
</comment>
<feature type="non-terminal residue" evidence="3">
    <location>
        <position position="1"/>
    </location>
</feature>
<comment type="caution">
    <text evidence="3">The sequence shown here is derived from an EMBL/GenBank/DDBJ whole genome shotgun (WGS) entry which is preliminary data.</text>
</comment>
<organism evidence="3 4">
    <name type="scientific">Fregata magnificens</name>
    <name type="common">Magnificent frigatebird</name>
    <dbReference type="NCBI Taxonomy" id="37042"/>
    <lineage>
        <taxon>Eukaryota</taxon>
        <taxon>Metazoa</taxon>
        <taxon>Chordata</taxon>
        <taxon>Craniata</taxon>
        <taxon>Vertebrata</taxon>
        <taxon>Euteleostomi</taxon>
        <taxon>Archelosauria</taxon>
        <taxon>Archosauria</taxon>
        <taxon>Dinosauria</taxon>
        <taxon>Saurischia</taxon>
        <taxon>Theropoda</taxon>
        <taxon>Coelurosauria</taxon>
        <taxon>Aves</taxon>
        <taxon>Neognathae</taxon>
        <taxon>Neoaves</taxon>
        <taxon>Aequornithes</taxon>
        <taxon>Suliformes</taxon>
        <taxon>Fregatidae</taxon>
        <taxon>Fregata</taxon>
    </lineage>
</organism>
<dbReference type="PANTHER" id="PTHR12210">
    <property type="entry name" value="DULLARD PROTEIN PHOSPHATASE"/>
    <property type="match status" value="1"/>
</dbReference>
<comment type="similarity">
    <text evidence="1">Belongs to the TIM50 family.</text>
</comment>
<evidence type="ECO:0000313" key="3">
    <source>
        <dbReference type="EMBL" id="NWH47110.1"/>
    </source>
</evidence>
<dbReference type="AlphaFoldDB" id="A0A850VXX2"/>
<keyword evidence="1" id="KW-0496">Mitochondrion</keyword>
<name>A0A850VXX2_FREMA</name>
<feature type="non-terminal residue" evidence="3">
    <location>
        <position position="97"/>
    </location>
</feature>
<dbReference type="InterPro" id="IPR004274">
    <property type="entry name" value="FCP1_dom"/>
</dbReference>
<keyword evidence="4" id="KW-1185">Reference proteome</keyword>
<evidence type="ECO:0000313" key="4">
    <source>
        <dbReference type="Proteomes" id="UP000632118"/>
    </source>
</evidence>
<keyword evidence="1" id="KW-0809">Transit peptide</keyword>
<sequence>FIFTTVKQDHAEKVLHVLDPKKQLIRHCLSQRDCLCARGCYWKDLARLGRDLAKMVALDDTIQGFPAQAANWILVPRWWGDPRDEELLCLTLLLGQL</sequence>